<gene>
    <name evidence="2" type="ORF">PAXRUDRAFT_18046</name>
</gene>
<feature type="region of interest" description="Disordered" evidence="1">
    <location>
        <begin position="52"/>
        <end position="75"/>
    </location>
</feature>
<dbReference type="OrthoDB" id="3261928at2759"/>
<sequence length="463" mass="50469">MSQLSPDSLQGSTLSTPHQTGPPDTAVFTRPSDGWLRSPAWIEIEETREVVLSHTATPPSSGSSGLPPTSSGPTTTVVAPVVVQRAELTEAAQNVSLDSIGHLVSISMVFSSTEKPASNRGKPTVKKLCTIKSNHIMMDEISRIDFVKAFLRVHEVANQYSPGVHFGPQFKLWWTGSSGGKTGASTIENDHDFEVARTTLLKKRKDTCAVSVEFNINNMDGYRIRKRPILQVDQDNEVEELAYGTKVPRVEAFSEDAQIHGGIILQLKAKWVCEKHLGEHGEVGYCYVSSTGEHLGLNHRKLKLWAAAIASADATKHAPPNSVDFDGVRDGRLNSTKPHGRSGPRFLVTTSPDATTMLLAATILDPPSTPSHHREVSPPLSPTPLVGTEIYSCLHDLLVQKGIDLCGAEGVLTELDLTPDIIADVPISHLCDILGTVEGRVLKLQAFAHEWHGRLQLKRRRLQ</sequence>
<dbReference type="Proteomes" id="UP000054538">
    <property type="component" value="Unassembled WGS sequence"/>
</dbReference>
<accession>A0A0D0D8F5</accession>
<organism evidence="2 3">
    <name type="scientific">Paxillus rubicundulus Ve08.2h10</name>
    <dbReference type="NCBI Taxonomy" id="930991"/>
    <lineage>
        <taxon>Eukaryota</taxon>
        <taxon>Fungi</taxon>
        <taxon>Dikarya</taxon>
        <taxon>Basidiomycota</taxon>
        <taxon>Agaricomycotina</taxon>
        <taxon>Agaricomycetes</taxon>
        <taxon>Agaricomycetidae</taxon>
        <taxon>Boletales</taxon>
        <taxon>Paxilineae</taxon>
        <taxon>Paxillaceae</taxon>
        <taxon>Paxillus</taxon>
    </lineage>
</organism>
<proteinExistence type="predicted"/>
<keyword evidence="3" id="KW-1185">Reference proteome</keyword>
<evidence type="ECO:0008006" key="4">
    <source>
        <dbReference type="Google" id="ProtNLM"/>
    </source>
</evidence>
<reference evidence="3" key="2">
    <citation type="submission" date="2015-01" db="EMBL/GenBank/DDBJ databases">
        <title>Evolutionary Origins and Diversification of the Mycorrhizal Mutualists.</title>
        <authorList>
            <consortium name="DOE Joint Genome Institute"/>
            <consortium name="Mycorrhizal Genomics Consortium"/>
            <person name="Kohler A."/>
            <person name="Kuo A."/>
            <person name="Nagy L.G."/>
            <person name="Floudas D."/>
            <person name="Copeland A."/>
            <person name="Barry K.W."/>
            <person name="Cichocki N."/>
            <person name="Veneault-Fourrey C."/>
            <person name="LaButti K."/>
            <person name="Lindquist E.A."/>
            <person name="Lipzen A."/>
            <person name="Lundell T."/>
            <person name="Morin E."/>
            <person name="Murat C."/>
            <person name="Riley R."/>
            <person name="Ohm R."/>
            <person name="Sun H."/>
            <person name="Tunlid A."/>
            <person name="Henrissat B."/>
            <person name="Grigoriev I.V."/>
            <person name="Hibbett D.S."/>
            <person name="Martin F."/>
        </authorList>
    </citation>
    <scope>NUCLEOTIDE SEQUENCE [LARGE SCALE GENOMIC DNA]</scope>
    <source>
        <strain evidence="3">Ve08.2h10</strain>
    </source>
</reference>
<evidence type="ECO:0000313" key="3">
    <source>
        <dbReference type="Proteomes" id="UP000054538"/>
    </source>
</evidence>
<protein>
    <recommendedName>
        <fullName evidence="4">SAM domain-containing protein</fullName>
    </recommendedName>
</protein>
<feature type="compositionally biased region" description="Polar residues" evidence="1">
    <location>
        <begin position="1"/>
        <end position="19"/>
    </location>
</feature>
<dbReference type="InParanoid" id="A0A0D0D8F5"/>
<dbReference type="EMBL" id="KN827367">
    <property type="protein sequence ID" value="KIK76654.1"/>
    <property type="molecule type" value="Genomic_DNA"/>
</dbReference>
<evidence type="ECO:0000256" key="1">
    <source>
        <dbReference type="SAM" id="MobiDB-lite"/>
    </source>
</evidence>
<evidence type="ECO:0000313" key="2">
    <source>
        <dbReference type="EMBL" id="KIK76654.1"/>
    </source>
</evidence>
<feature type="compositionally biased region" description="Low complexity" evidence="1">
    <location>
        <begin position="55"/>
        <end position="75"/>
    </location>
</feature>
<name>A0A0D0D8F5_9AGAM</name>
<feature type="region of interest" description="Disordered" evidence="1">
    <location>
        <begin position="1"/>
        <end position="32"/>
    </location>
</feature>
<dbReference type="HOGENOM" id="CLU_042422_0_0_1"/>
<dbReference type="AlphaFoldDB" id="A0A0D0D8F5"/>
<reference evidence="2 3" key="1">
    <citation type="submission" date="2014-04" db="EMBL/GenBank/DDBJ databases">
        <authorList>
            <consortium name="DOE Joint Genome Institute"/>
            <person name="Kuo A."/>
            <person name="Kohler A."/>
            <person name="Jargeat P."/>
            <person name="Nagy L.G."/>
            <person name="Floudas D."/>
            <person name="Copeland A."/>
            <person name="Barry K.W."/>
            <person name="Cichocki N."/>
            <person name="Veneault-Fourrey C."/>
            <person name="LaButti K."/>
            <person name="Lindquist E.A."/>
            <person name="Lipzen A."/>
            <person name="Lundell T."/>
            <person name="Morin E."/>
            <person name="Murat C."/>
            <person name="Sun H."/>
            <person name="Tunlid A."/>
            <person name="Henrissat B."/>
            <person name="Grigoriev I.V."/>
            <person name="Hibbett D.S."/>
            <person name="Martin F."/>
            <person name="Nordberg H.P."/>
            <person name="Cantor M.N."/>
            <person name="Hua S.X."/>
        </authorList>
    </citation>
    <scope>NUCLEOTIDE SEQUENCE [LARGE SCALE GENOMIC DNA]</scope>
    <source>
        <strain evidence="2 3">Ve08.2h10</strain>
    </source>
</reference>